<feature type="domain" description="TIR" evidence="11">
    <location>
        <begin position="477"/>
        <end position="585"/>
    </location>
</feature>
<evidence type="ECO:0000256" key="3">
    <source>
        <dbReference type="ARBA" id="ARBA00022614"/>
    </source>
</evidence>
<evidence type="ECO:0000256" key="1">
    <source>
        <dbReference type="ARBA" id="ARBA00004167"/>
    </source>
</evidence>
<dbReference type="SMART" id="SM00082">
    <property type="entry name" value="LRRCT"/>
    <property type="match status" value="1"/>
</dbReference>
<evidence type="ECO:0000256" key="6">
    <source>
        <dbReference type="ARBA" id="ARBA00022989"/>
    </source>
</evidence>
<dbReference type="EMBL" id="CAXITT010000196">
    <property type="protein sequence ID" value="CAL1535261.1"/>
    <property type="molecule type" value="Genomic_DNA"/>
</dbReference>
<comment type="similarity">
    <text evidence="2">Belongs to the Toll-like receptor family.</text>
</comment>
<dbReference type="InterPro" id="IPR000157">
    <property type="entry name" value="TIR_dom"/>
</dbReference>
<evidence type="ECO:0000256" key="8">
    <source>
        <dbReference type="ARBA" id="ARBA00023170"/>
    </source>
</evidence>
<dbReference type="GO" id="GO:0038023">
    <property type="term" value="F:signaling receptor activity"/>
    <property type="evidence" value="ECO:0007669"/>
    <property type="project" value="TreeGrafter"/>
</dbReference>
<dbReference type="Gene3D" id="3.80.10.10">
    <property type="entry name" value="Ribonuclease Inhibitor"/>
    <property type="match status" value="1"/>
</dbReference>
<dbReference type="Pfam" id="PF01582">
    <property type="entry name" value="TIR"/>
    <property type="match status" value="1"/>
</dbReference>
<evidence type="ECO:0000256" key="9">
    <source>
        <dbReference type="SAM" id="Phobius"/>
    </source>
</evidence>
<dbReference type="AlphaFoldDB" id="A0AAV2HMH8"/>
<dbReference type="GO" id="GO:0005886">
    <property type="term" value="C:plasma membrane"/>
    <property type="evidence" value="ECO:0007669"/>
    <property type="project" value="TreeGrafter"/>
</dbReference>
<keyword evidence="4 9" id="KW-0812">Transmembrane</keyword>
<evidence type="ECO:0000256" key="7">
    <source>
        <dbReference type="ARBA" id="ARBA00023136"/>
    </source>
</evidence>
<evidence type="ECO:0000256" key="2">
    <source>
        <dbReference type="ARBA" id="ARBA00009634"/>
    </source>
</evidence>
<keyword evidence="7 9" id="KW-0472">Membrane</keyword>
<dbReference type="SUPFAM" id="SSF52200">
    <property type="entry name" value="Toll/Interleukin receptor TIR domain"/>
    <property type="match status" value="1"/>
</dbReference>
<keyword evidence="3" id="KW-0433">Leucine-rich repeat</keyword>
<reference evidence="12 13" key="1">
    <citation type="submission" date="2024-04" db="EMBL/GenBank/DDBJ databases">
        <authorList>
            <consortium name="Genoscope - CEA"/>
            <person name="William W."/>
        </authorList>
    </citation>
    <scope>NUCLEOTIDE SEQUENCE [LARGE SCALE GENOMIC DNA]</scope>
</reference>
<keyword evidence="6 9" id="KW-1133">Transmembrane helix</keyword>
<organism evidence="12 13">
    <name type="scientific">Lymnaea stagnalis</name>
    <name type="common">Great pond snail</name>
    <name type="synonym">Helix stagnalis</name>
    <dbReference type="NCBI Taxonomy" id="6523"/>
    <lineage>
        <taxon>Eukaryota</taxon>
        <taxon>Metazoa</taxon>
        <taxon>Spiralia</taxon>
        <taxon>Lophotrochozoa</taxon>
        <taxon>Mollusca</taxon>
        <taxon>Gastropoda</taxon>
        <taxon>Heterobranchia</taxon>
        <taxon>Euthyneura</taxon>
        <taxon>Panpulmonata</taxon>
        <taxon>Hygrophila</taxon>
        <taxon>Lymnaeoidea</taxon>
        <taxon>Lymnaeidae</taxon>
        <taxon>Lymnaea</taxon>
    </lineage>
</organism>
<name>A0AAV2HMH8_LYMST</name>
<keyword evidence="13" id="KW-1185">Reference proteome</keyword>
<comment type="subcellular location">
    <subcellularLocation>
        <location evidence="1">Membrane</location>
        <topology evidence="1">Single-pass membrane protein</topology>
    </subcellularLocation>
</comment>
<comment type="caution">
    <text evidence="12">The sequence shown here is derived from an EMBL/GenBank/DDBJ whole genome shotgun (WGS) entry which is preliminary data.</text>
</comment>
<dbReference type="InterPro" id="IPR035897">
    <property type="entry name" value="Toll_tir_struct_dom_sf"/>
</dbReference>
<evidence type="ECO:0000256" key="4">
    <source>
        <dbReference type="ARBA" id="ARBA00022692"/>
    </source>
</evidence>
<dbReference type="SMART" id="SM00255">
    <property type="entry name" value="TIR"/>
    <property type="match status" value="1"/>
</dbReference>
<evidence type="ECO:0000313" key="12">
    <source>
        <dbReference type="EMBL" id="CAL1535261.1"/>
    </source>
</evidence>
<dbReference type="PANTHER" id="PTHR24365:SF541">
    <property type="entry name" value="PROTEIN TOLL-RELATED"/>
    <property type="match status" value="1"/>
</dbReference>
<proteinExistence type="inferred from homology"/>
<dbReference type="GO" id="GO:0007165">
    <property type="term" value="P:signal transduction"/>
    <property type="evidence" value="ECO:0007669"/>
    <property type="project" value="InterPro"/>
</dbReference>
<sequence length="585" mass="67074">MPTRATVIMTARLMILPVLVLLNGVSPKDLVPPSWMRMCKVNVSFPEPPTESRPRLNPYVASVNCHIKADDGDRWRLMDLRNFTFTNNINYHTDENNRTLHYKIEVTCENGANISLPWPMKVPGLLELEVRSCLLLDQFANYNDPLDPTIPNELRILDIRDSMWVVEAVNSIVNKSNVSLNITSAYDCGQDSTLVEYITRNVSSVLPELVAVVTEQEQTTPKSNEGESFLDLLRKSFKTKTGCHYKRLKVYDMSIAWLTPVNMFEFLVQNSDYPVLEVLNFSRIGMTDLPREFSQWRKFFPKLISLDLSHNNLSAIPLTDYPPGDNEAIAYFNLTYNNFTTVKMALIQSWARMTKVFVDIDKNPIHCDCELASFIGNLRNASTFTGNLAPYAYVRHLECATPEPLSGRQLHTLSVDDLSCLEYESHQAELIALGVTLSALVLMIVVIIRYKFEIRILLYTRLHVRLPCDADDLRHQKTYDAFVSYSNDDDAWVYENLACKSHNPGHGDKSQFRLCIHQRDFVPGKTIFDNIVDSIEASRHTIIVLSPSFMRSHWAMEELRQAYRQSLVEKTRHLIVLLLQKVRSK</sequence>
<dbReference type="PROSITE" id="PS50104">
    <property type="entry name" value="TIR"/>
    <property type="match status" value="1"/>
</dbReference>
<dbReference type="InterPro" id="IPR001611">
    <property type="entry name" value="Leu-rich_rpt"/>
</dbReference>
<evidence type="ECO:0000259" key="11">
    <source>
        <dbReference type="PROSITE" id="PS50104"/>
    </source>
</evidence>
<keyword evidence="5 10" id="KW-0732">Signal</keyword>
<gene>
    <name evidence="12" type="ORF">GSLYS_00009221001</name>
</gene>
<feature type="signal peptide" evidence="10">
    <location>
        <begin position="1"/>
        <end position="27"/>
    </location>
</feature>
<protein>
    <recommendedName>
        <fullName evidence="11">TIR domain-containing protein</fullName>
    </recommendedName>
</protein>
<evidence type="ECO:0000256" key="10">
    <source>
        <dbReference type="SAM" id="SignalP"/>
    </source>
</evidence>
<feature type="chain" id="PRO_5043393658" description="TIR domain-containing protein" evidence="10">
    <location>
        <begin position="28"/>
        <end position="585"/>
    </location>
</feature>
<evidence type="ECO:0000313" key="13">
    <source>
        <dbReference type="Proteomes" id="UP001497497"/>
    </source>
</evidence>
<accession>A0AAV2HMH8</accession>
<dbReference type="Gene3D" id="3.40.50.10140">
    <property type="entry name" value="Toll/interleukin-1 receptor homology (TIR) domain"/>
    <property type="match status" value="1"/>
</dbReference>
<dbReference type="SUPFAM" id="SSF52058">
    <property type="entry name" value="L domain-like"/>
    <property type="match status" value="1"/>
</dbReference>
<dbReference type="PRINTS" id="PR01537">
    <property type="entry name" value="INTRLKN1R1F"/>
</dbReference>
<dbReference type="InterPro" id="IPR032675">
    <property type="entry name" value="LRR_dom_sf"/>
</dbReference>
<evidence type="ECO:0000256" key="5">
    <source>
        <dbReference type="ARBA" id="ARBA00022729"/>
    </source>
</evidence>
<dbReference type="PROSITE" id="PS51450">
    <property type="entry name" value="LRR"/>
    <property type="match status" value="1"/>
</dbReference>
<feature type="transmembrane region" description="Helical" evidence="9">
    <location>
        <begin position="430"/>
        <end position="452"/>
    </location>
</feature>
<dbReference type="Proteomes" id="UP001497497">
    <property type="component" value="Unassembled WGS sequence"/>
</dbReference>
<dbReference type="PANTHER" id="PTHR24365">
    <property type="entry name" value="TOLL-LIKE RECEPTOR"/>
    <property type="match status" value="1"/>
</dbReference>
<keyword evidence="8" id="KW-0675">Receptor</keyword>
<dbReference type="InterPro" id="IPR000483">
    <property type="entry name" value="Cys-rich_flank_reg_C"/>
</dbReference>